<evidence type="ECO:0000256" key="3">
    <source>
        <dbReference type="ARBA" id="ARBA00022679"/>
    </source>
</evidence>
<evidence type="ECO:0000256" key="5">
    <source>
        <dbReference type="ARBA" id="ARBA00022989"/>
    </source>
</evidence>
<reference evidence="8 9" key="1">
    <citation type="journal article" date="2016" name="Nat. Commun.">
        <title>Thousands of microbial genomes shed light on interconnected biogeochemical processes in an aquifer system.</title>
        <authorList>
            <person name="Anantharaman K."/>
            <person name="Brown C.T."/>
            <person name="Hug L.A."/>
            <person name="Sharon I."/>
            <person name="Castelle C.J."/>
            <person name="Probst A.J."/>
            <person name="Thomas B.C."/>
            <person name="Singh A."/>
            <person name="Wilkins M.J."/>
            <person name="Karaoz U."/>
            <person name="Brodie E.L."/>
            <person name="Williams K.H."/>
            <person name="Hubbard S.S."/>
            <person name="Banfield J.F."/>
        </authorList>
    </citation>
    <scope>NUCLEOTIDE SEQUENCE [LARGE SCALE GENOMIC DNA]</scope>
</reference>
<evidence type="ECO:0000256" key="6">
    <source>
        <dbReference type="ARBA" id="ARBA00023136"/>
    </source>
</evidence>
<dbReference type="PANTHER" id="PTHR43867:SF2">
    <property type="entry name" value="CELLULOSE SYNTHASE CATALYTIC SUBUNIT A [UDP-FORMING]"/>
    <property type="match status" value="1"/>
</dbReference>
<proteinExistence type="predicted"/>
<feature type="transmembrane region" description="Helical" evidence="7">
    <location>
        <begin position="12"/>
        <end position="39"/>
    </location>
</feature>
<dbReference type="SUPFAM" id="SSF53448">
    <property type="entry name" value="Nucleotide-diphospho-sugar transferases"/>
    <property type="match status" value="1"/>
</dbReference>
<keyword evidence="4 7" id="KW-0812">Transmembrane</keyword>
<dbReference type="AlphaFoldDB" id="A0A1F4NPJ9"/>
<feature type="transmembrane region" description="Helical" evidence="7">
    <location>
        <begin position="348"/>
        <end position="369"/>
    </location>
</feature>
<dbReference type="GO" id="GO:0016757">
    <property type="term" value="F:glycosyltransferase activity"/>
    <property type="evidence" value="ECO:0007669"/>
    <property type="project" value="UniProtKB-KW"/>
</dbReference>
<gene>
    <name evidence="8" type="ORF">A3K51_00465</name>
</gene>
<keyword evidence="3" id="KW-0808">Transferase</keyword>
<protein>
    <recommendedName>
        <fullName evidence="10">Glycosyltransferase 2-like domain-containing protein</fullName>
    </recommendedName>
</protein>
<keyword evidence="2" id="KW-0328">Glycosyltransferase</keyword>
<name>A0A1F4NPJ9_UNCK3</name>
<evidence type="ECO:0000256" key="7">
    <source>
        <dbReference type="SAM" id="Phobius"/>
    </source>
</evidence>
<comment type="subcellular location">
    <subcellularLocation>
        <location evidence="1">Membrane</location>
        <topology evidence="1">Multi-pass membrane protein</topology>
    </subcellularLocation>
</comment>
<feature type="transmembrane region" description="Helical" evidence="7">
    <location>
        <begin position="414"/>
        <end position="433"/>
    </location>
</feature>
<evidence type="ECO:0000256" key="2">
    <source>
        <dbReference type="ARBA" id="ARBA00022676"/>
    </source>
</evidence>
<comment type="caution">
    <text evidence="8">The sequence shown here is derived from an EMBL/GenBank/DDBJ whole genome shotgun (WGS) entry which is preliminary data.</text>
</comment>
<dbReference type="EMBL" id="METD01000001">
    <property type="protein sequence ID" value="OGB73340.1"/>
    <property type="molecule type" value="Genomic_DNA"/>
</dbReference>
<organism evidence="8 9">
    <name type="scientific">candidate division Kazan bacterium RIFCSPLOWO2_01_FULL_45_19</name>
    <dbReference type="NCBI Taxonomy" id="1798538"/>
    <lineage>
        <taxon>Bacteria</taxon>
        <taxon>Bacteria division Kazan-3B-28</taxon>
    </lineage>
</organism>
<sequence length="457" mass="52932">MSQEIFSSVYFLWFAYFVAGGFALSGLDDLFFDLVYLGWRIKRLFNSNRIRNFTVHMLEPHAECPVAIFVPCWKESQVIGKMVRLALNSIKYTNYIIVLGIYPNDKPTLKTARRLARQYPNKVKISINTKPGPTTKADNLNAMLAHLDSVEGRGKEHAIVVLHDSEDIIHPYSLRVYNYLICKLGKDMVQIPVLPLTVPVWEWVHWTYADEFAENHLRQLVTRERLGSFVPSAGVGTAYRRASLKLLEQHHQRVFNPESLVEDYHSAIELHHRGHGTIFATLRTDDGDPVATRSIFPRQFKTAVRQKTRWITGIALQSWKHHGWKGRASTKYCLFKDRKQLITGSLNFFGYIILVPFFIMPVFFGVNPIPHIPPVLWTLFLFDTFLFFLRVLLRMSAVVHFYDIGPALLVPIRYVIANFINFFATVRALWFFFVKSKNQPLKWDKTAHEFPKKAMLG</sequence>
<dbReference type="GO" id="GO:0016020">
    <property type="term" value="C:membrane"/>
    <property type="evidence" value="ECO:0007669"/>
    <property type="project" value="UniProtKB-SubCell"/>
</dbReference>
<keyword evidence="6 7" id="KW-0472">Membrane</keyword>
<evidence type="ECO:0008006" key="10">
    <source>
        <dbReference type="Google" id="ProtNLM"/>
    </source>
</evidence>
<evidence type="ECO:0000313" key="8">
    <source>
        <dbReference type="EMBL" id="OGB73340.1"/>
    </source>
</evidence>
<evidence type="ECO:0000256" key="1">
    <source>
        <dbReference type="ARBA" id="ARBA00004141"/>
    </source>
</evidence>
<evidence type="ECO:0000256" key="4">
    <source>
        <dbReference type="ARBA" id="ARBA00022692"/>
    </source>
</evidence>
<dbReference type="Pfam" id="PF13641">
    <property type="entry name" value="Glyco_tranf_2_3"/>
    <property type="match status" value="1"/>
</dbReference>
<dbReference type="InterPro" id="IPR050321">
    <property type="entry name" value="Glycosyltr_2/OpgH_subfam"/>
</dbReference>
<dbReference type="Gene3D" id="3.90.550.10">
    <property type="entry name" value="Spore Coat Polysaccharide Biosynthesis Protein SpsA, Chain A"/>
    <property type="match status" value="1"/>
</dbReference>
<feature type="transmembrane region" description="Helical" evidence="7">
    <location>
        <begin position="375"/>
        <end position="393"/>
    </location>
</feature>
<keyword evidence="5 7" id="KW-1133">Transmembrane helix</keyword>
<accession>A0A1F4NPJ9</accession>
<dbReference type="PANTHER" id="PTHR43867">
    <property type="entry name" value="CELLULOSE SYNTHASE CATALYTIC SUBUNIT A [UDP-FORMING]"/>
    <property type="match status" value="1"/>
</dbReference>
<dbReference type="InterPro" id="IPR029044">
    <property type="entry name" value="Nucleotide-diphossugar_trans"/>
</dbReference>
<dbReference type="Proteomes" id="UP000178085">
    <property type="component" value="Unassembled WGS sequence"/>
</dbReference>
<evidence type="ECO:0000313" key="9">
    <source>
        <dbReference type="Proteomes" id="UP000178085"/>
    </source>
</evidence>